<protein>
    <submittedName>
        <fullName evidence="9">LEM3 CDC50 family protein</fullName>
    </submittedName>
</protein>
<dbReference type="Proteomes" id="UP000266188">
    <property type="component" value="Unassembled WGS sequence"/>
</dbReference>
<keyword evidence="10" id="KW-1185">Reference proteome</keyword>
<feature type="transmembrane region" description="Helical" evidence="8">
    <location>
        <begin position="54"/>
        <end position="75"/>
    </location>
</feature>
<dbReference type="GO" id="GO:0045332">
    <property type="term" value="P:phospholipid translocation"/>
    <property type="evidence" value="ECO:0007669"/>
    <property type="project" value="UniProtKB-UniRule"/>
</dbReference>
<organism evidence="9 10">
    <name type="scientific">Aspergillus sclerotialis</name>
    <dbReference type="NCBI Taxonomy" id="2070753"/>
    <lineage>
        <taxon>Eukaryota</taxon>
        <taxon>Fungi</taxon>
        <taxon>Dikarya</taxon>
        <taxon>Ascomycota</taxon>
        <taxon>Pezizomycotina</taxon>
        <taxon>Eurotiomycetes</taxon>
        <taxon>Eurotiomycetidae</taxon>
        <taxon>Eurotiales</taxon>
        <taxon>Aspergillaceae</taxon>
        <taxon>Aspergillus</taxon>
        <taxon>Aspergillus subgen. Polypaecilum</taxon>
    </lineage>
</organism>
<dbReference type="GO" id="GO:0005794">
    <property type="term" value="C:Golgi apparatus"/>
    <property type="evidence" value="ECO:0007669"/>
    <property type="project" value="TreeGrafter"/>
</dbReference>
<evidence type="ECO:0000256" key="7">
    <source>
        <dbReference type="SAM" id="MobiDB-lite"/>
    </source>
</evidence>
<name>A0A3A2ZAC5_9EURO</name>
<comment type="subcellular location">
    <subcellularLocation>
        <location evidence="1">Membrane</location>
        <topology evidence="1">Multi-pass membrane protein</topology>
    </subcellularLocation>
</comment>
<dbReference type="PIRSF" id="PIRSF015840">
    <property type="entry name" value="DUF284_TM_euk"/>
    <property type="match status" value="1"/>
</dbReference>
<evidence type="ECO:0000313" key="9">
    <source>
        <dbReference type="EMBL" id="RJE20062.1"/>
    </source>
</evidence>
<dbReference type="STRING" id="2070753.A0A3A2ZAC5"/>
<dbReference type="GO" id="GO:0005886">
    <property type="term" value="C:plasma membrane"/>
    <property type="evidence" value="ECO:0007669"/>
    <property type="project" value="TreeGrafter"/>
</dbReference>
<evidence type="ECO:0000256" key="2">
    <source>
        <dbReference type="ARBA" id="ARBA00009457"/>
    </source>
</evidence>
<comment type="caution">
    <text evidence="9">The sequence shown here is derived from an EMBL/GenBank/DDBJ whole genome shotgun (WGS) entry which is preliminary data.</text>
</comment>
<dbReference type="Pfam" id="PF03381">
    <property type="entry name" value="CDC50"/>
    <property type="match status" value="1"/>
</dbReference>
<keyword evidence="4 8" id="KW-1133">Transmembrane helix</keyword>
<evidence type="ECO:0000313" key="10">
    <source>
        <dbReference type="Proteomes" id="UP000266188"/>
    </source>
</evidence>
<keyword evidence="5 6" id="KW-0472">Membrane</keyword>
<evidence type="ECO:0000256" key="4">
    <source>
        <dbReference type="ARBA" id="ARBA00022989"/>
    </source>
</evidence>
<evidence type="ECO:0000256" key="8">
    <source>
        <dbReference type="SAM" id="Phobius"/>
    </source>
</evidence>
<dbReference type="OrthoDB" id="340608at2759"/>
<dbReference type="AlphaFoldDB" id="A0A3A2ZAC5"/>
<dbReference type="PANTHER" id="PTHR10926">
    <property type="entry name" value="CELL CYCLE CONTROL PROTEIN 50"/>
    <property type="match status" value="1"/>
</dbReference>
<reference evidence="10" key="1">
    <citation type="submission" date="2017-02" db="EMBL/GenBank/DDBJ databases">
        <authorList>
            <person name="Tafer H."/>
            <person name="Lopandic K."/>
        </authorList>
    </citation>
    <scope>NUCLEOTIDE SEQUENCE [LARGE SCALE GENOMIC DNA]</scope>
    <source>
        <strain evidence="10">CBS 366.77</strain>
    </source>
</reference>
<evidence type="ECO:0000256" key="1">
    <source>
        <dbReference type="ARBA" id="ARBA00004141"/>
    </source>
</evidence>
<evidence type="ECO:0000256" key="5">
    <source>
        <dbReference type="ARBA" id="ARBA00023136"/>
    </source>
</evidence>
<dbReference type="PANTHER" id="PTHR10926:SF0">
    <property type="entry name" value="CDC50, ISOFORM A"/>
    <property type="match status" value="1"/>
</dbReference>
<gene>
    <name evidence="9" type="ORF">PHISCL_07600</name>
</gene>
<dbReference type="EMBL" id="MVGC01000342">
    <property type="protein sequence ID" value="RJE20062.1"/>
    <property type="molecule type" value="Genomic_DNA"/>
</dbReference>
<accession>A0A3A2ZAC5</accession>
<proteinExistence type="inferred from homology"/>
<evidence type="ECO:0000256" key="3">
    <source>
        <dbReference type="ARBA" id="ARBA00022692"/>
    </source>
</evidence>
<dbReference type="GO" id="GO:0005783">
    <property type="term" value="C:endoplasmic reticulum"/>
    <property type="evidence" value="ECO:0007669"/>
    <property type="project" value="TreeGrafter"/>
</dbReference>
<dbReference type="InterPro" id="IPR005045">
    <property type="entry name" value="CDC50/LEM3_fam"/>
</dbReference>
<feature type="region of interest" description="Disordered" evidence="7">
    <location>
        <begin position="1"/>
        <end position="34"/>
    </location>
</feature>
<sequence>MSQTEVTRAESFDDQEARREGENDKKPKNRRPANTAFRQQRLKAWQPILTPKSVLPLFFIVGIIFAPIGGLLIWASSEVEEITIDYSKCAAEAPIGSTQDISENVKSSFKSSKQMSRPTWQRSIKDNTTICSLIFEIPDSIGPPVFMYYRLTNFYQNHRRYVSSLNLQQLKGEAVKAETIKGSPCDPLTLDPDGKPYYPCGLIANSMFNDTIHSPVQVNHEVYYMTNKGIAWQSDKELIKNTKYKPSEVVPPPNWHDRYPHGYTEQNMPQLNDNEEFMVWMRTAGLPAFSKLSRRNDTAQMPAGSYQLDIEDRESS</sequence>
<evidence type="ECO:0000256" key="6">
    <source>
        <dbReference type="PIRNR" id="PIRNR015840"/>
    </source>
</evidence>
<comment type="similarity">
    <text evidence="2 6">Belongs to the CDC50/LEM3 family.</text>
</comment>
<keyword evidence="3 8" id="KW-0812">Transmembrane</keyword>
<feature type="compositionally biased region" description="Basic and acidic residues" evidence="7">
    <location>
        <begin position="7"/>
        <end position="26"/>
    </location>
</feature>